<name>I3SN20_LOTJA</name>
<evidence type="ECO:0008006" key="3">
    <source>
        <dbReference type="Google" id="ProtNLM"/>
    </source>
</evidence>
<evidence type="ECO:0000313" key="2">
    <source>
        <dbReference type="EMBL" id="AFK41662.1"/>
    </source>
</evidence>
<proteinExistence type="evidence at transcript level"/>
<accession>I3SN20</accession>
<dbReference type="AlphaFoldDB" id="I3SN20"/>
<evidence type="ECO:0000256" key="1">
    <source>
        <dbReference type="SAM" id="SignalP"/>
    </source>
</evidence>
<protein>
    <recommendedName>
        <fullName evidence="3">GDSL esterase/lipase</fullName>
    </recommendedName>
</protein>
<dbReference type="EMBL" id="BT141868">
    <property type="protein sequence ID" value="AFK41662.1"/>
    <property type="molecule type" value="mRNA"/>
</dbReference>
<reference evidence="2" key="1">
    <citation type="submission" date="2012-05" db="EMBL/GenBank/DDBJ databases">
        <authorList>
            <person name="Krishnakumar V."/>
            <person name="Cheung F."/>
            <person name="Xiao Y."/>
            <person name="Chan A."/>
            <person name="Moskal W.A."/>
            <person name="Town C.D."/>
        </authorList>
    </citation>
    <scope>NUCLEOTIDE SEQUENCE</scope>
</reference>
<sequence length="90" mass="9733">MRPLEQLVSLILLSLFLSMQAEELKSSQTKPCDFSAIFNFGDSNSDTGCTSAAFYPATLMVRLSSMKLLADILMAVSSLISLPSTLVSHT</sequence>
<feature type="chain" id="PRO_5003678897" description="GDSL esterase/lipase" evidence="1">
    <location>
        <begin position="22"/>
        <end position="90"/>
    </location>
</feature>
<keyword evidence="1" id="KW-0732">Signal</keyword>
<organism evidence="2">
    <name type="scientific">Lotus japonicus</name>
    <name type="common">Lotus corniculatus var. japonicus</name>
    <dbReference type="NCBI Taxonomy" id="34305"/>
    <lineage>
        <taxon>Eukaryota</taxon>
        <taxon>Viridiplantae</taxon>
        <taxon>Streptophyta</taxon>
        <taxon>Embryophyta</taxon>
        <taxon>Tracheophyta</taxon>
        <taxon>Spermatophyta</taxon>
        <taxon>Magnoliopsida</taxon>
        <taxon>eudicotyledons</taxon>
        <taxon>Gunneridae</taxon>
        <taxon>Pentapetalae</taxon>
        <taxon>rosids</taxon>
        <taxon>fabids</taxon>
        <taxon>Fabales</taxon>
        <taxon>Fabaceae</taxon>
        <taxon>Papilionoideae</taxon>
        <taxon>50 kb inversion clade</taxon>
        <taxon>NPAAA clade</taxon>
        <taxon>Hologalegina</taxon>
        <taxon>robinioid clade</taxon>
        <taxon>Loteae</taxon>
        <taxon>Lotus</taxon>
    </lineage>
</organism>
<feature type="signal peptide" evidence="1">
    <location>
        <begin position="1"/>
        <end position="21"/>
    </location>
</feature>